<proteinExistence type="predicted"/>
<evidence type="ECO:0000313" key="2">
    <source>
        <dbReference type="Proteomes" id="UP000203357"/>
    </source>
</evidence>
<accession>A0A1B3B0L4</accession>
<gene>
    <name evidence="1" type="primary">62</name>
    <name evidence="1" type="ORF">SEA_JUMBO_62</name>
</gene>
<name>A0A1B3B0L4_9CAUD</name>
<dbReference type="GeneID" id="29067952"/>
<dbReference type="EMBL" id="KX557281">
    <property type="protein sequence ID" value="AOE44570.1"/>
    <property type="molecule type" value="Genomic_DNA"/>
</dbReference>
<dbReference type="RefSeq" id="YP_009291027.1">
    <property type="nucleotide sequence ID" value="NC_031109.1"/>
</dbReference>
<keyword evidence="2" id="KW-1185">Reference proteome</keyword>
<reference evidence="2" key="1">
    <citation type="submission" date="2016-07" db="EMBL/GenBank/DDBJ databases">
        <authorList>
            <person name="Florea S."/>
            <person name="Webb J.S."/>
            <person name="Jaromczyk J."/>
            <person name="Schardl C.L."/>
        </authorList>
    </citation>
    <scope>NUCLEOTIDE SEQUENCE [LARGE SCALE GENOMIC DNA]</scope>
</reference>
<sequence>MSARDARKRNQGREDRAILNMIESWMSRASNESKTTIEHYESELTMLHEGYHPEAGNDADKINAIESRIIIQRVQARTIEEFAELVGGFIATAKERGIEAIHQQMSEIADKNTESADNQAKV</sequence>
<dbReference type="KEGG" id="vg:29067952"/>
<protein>
    <submittedName>
        <fullName evidence="1">Uncharacterized protein</fullName>
    </submittedName>
</protein>
<dbReference type="Proteomes" id="UP000203357">
    <property type="component" value="Segment"/>
</dbReference>
<organism evidence="1 2">
    <name type="scientific">Gordonia phage Jumbo</name>
    <dbReference type="NCBI Taxonomy" id="1887650"/>
    <lineage>
        <taxon>Viruses</taxon>
        <taxon>Duplodnaviria</taxon>
        <taxon>Heunggongvirae</taxon>
        <taxon>Uroviricota</taxon>
        <taxon>Caudoviricetes</taxon>
        <taxon>Gorjumvirus</taxon>
        <taxon>Gorjumvirus jumbo</taxon>
    </lineage>
</organism>
<evidence type="ECO:0000313" key="1">
    <source>
        <dbReference type="EMBL" id="AOE44570.1"/>
    </source>
</evidence>